<accession>A0A1H5UFJ8</accession>
<dbReference type="Pfam" id="PF11967">
    <property type="entry name" value="RecO_N"/>
    <property type="match status" value="1"/>
</dbReference>
<keyword evidence="4 7" id="KW-0233">DNA recombination</keyword>
<dbReference type="InterPro" id="IPR022572">
    <property type="entry name" value="DNA_rep/recomb_RecO_N"/>
</dbReference>
<dbReference type="Proteomes" id="UP000236752">
    <property type="component" value="Unassembled WGS sequence"/>
</dbReference>
<keyword evidence="3 7" id="KW-0227">DNA damage</keyword>
<dbReference type="GO" id="GO:0006310">
    <property type="term" value="P:DNA recombination"/>
    <property type="evidence" value="ECO:0007669"/>
    <property type="project" value="UniProtKB-UniRule"/>
</dbReference>
<dbReference type="GO" id="GO:0043590">
    <property type="term" value="C:bacterial nucleoid"/>
    <property type="evidence" value="ECO:0007669"/>
    <property type="project" value="TreeGrafter"/>
</dbReference>
<keyword evidence="10" id="KW-1185">Reference proteome</keyword>
<name>A0A1H5UFJ8_9RHOB</name>
<proteinExistence type="inferred from homology"/>
<comment type="similarity">
    <text evidence="1 7">Belongs to the RecO family.</text>
</comment>
<dbReference type="PANTHER" id="PTHR33991">
    <property type="entry name" value="DNA REPAIR PROTEIN RECO"/>
    <property type="match status" value="1"/>
</dbReference>
<evidence type="ECO:0000259" key="8">
    <source>
        <dbReference type="Pfam" id="PF11967"/>
    </source>
</evidence>
<gene>
    <name evidence="7" type="primary">recO</name>
    <name evidence="9" type="ORF">SAMN04488045_0992</name>
</gene>
<dbReference type="Pfam" id="PF02565">
    <property type="entry name" value="RecO_C"/>
    <property type="match status" value="1"/>
</dbReference>
<evidence type="ECO:0000313" key="10">
    <source>
        <dbReference type="Proteomes" id="UP000236752"/>
    </source>
</evidence>
<dbReference type="SUPFAM" id="SSF57863">
    <property type="entry name" value="ArfGap/RecO-like zinc finger"/>
    <property type="match status" value="1"/>
</dbReference>
<dbReference type="InterPro" id="IPR012340">
    <property type="entry name" value="NA-bd_OB-fold"/>
</dbReference>
<dbReference type="PANTHER" id="PTHR33991:SF1">
    <property type="entry name" value="DNA REPAIR PROTEIN RECO"/>
    <property type="match status" value="1"/>
</dbReference>
<evidence type="ECO:0000256" key="1">
    <source>
        <dbReference type="ARBA" id="ARBA00007452"/>
    </source>
</evidence>
<sequence length="261" mass="28409">MQNGVNSAAMEWRDTGILLSVKRHGETSAILDVFTKDHGRHAGVLRGASSRKIAAALQPGSDLDVSWRARLEDHIGSYTIEPVKTRAGMAMANRLTLAGLNSVMAILAFALPERESQLRLYNDTVLLLDLLDHADVWPLAYLKWELALLEELGFGLDLSECAATGRNDELIYVSPKSGRAVSRHGAGEWADRMLPLPPVLAGKGHAPDDEILLALKTTGHFLENKLAPALGSKPLPSARAAFIDRYHRHCGTLPQSDAKPE</sequence>
<evidence type="ECO:0000256" key="3">
    <source>
        <dbReference type="ARBA" id="ARBA00022763"/>
    </source>
</evidence>
<dbReference type="InterPro" id="IPR042242">
    <property type="entry name" value="RecO_C"/>
</dbReference>
<dbReference type="Gene3D" id="1.20.1440.120">
    <property type="entry name" value="Recombination protein O, C-terminal domain"/>
    <property type="match status" value="1"/>
</dbReference>
<dbReference type="InterPro" id="IPR037278">
    <property type="entry name" value="ARFGAP/RecO"/>
</dbReference>
<organism evidence="9 10">
    <name type="scientific">Thalassococcus halodurans</name>
    <dbReference type="NCBI Taxonomy" id="373675"/>
    <lineage>
        <taxon>Bacteria</taxon>
        <taxon>Pseudomonadati</taxon>
        <taxon>Pseudomonadota</taxon>
        <taxon>Alphaproteobacteria</taxon>
        <taxon>Rhodobacterales</taxon>
        <taxon>Roseobacteraceae</taxon>
        <taxon>Thalassococcus</taxon>
    </lineage>
</organism>
<feature type="domain" description="DNA replication/recombination mediator RecO N-terminal" evidence="8">
    <location>
        <begin position="10"/>
        <end position="84"/>
    </location>
</feature>
<dbReference type="SUPFAM" id="SSF50249">
    <property type="entry name" value="Nucleic acid-binding proteins"/>
    <property type="match status" value="1"/>
</dbReference>
<dbReference type="EMBL" id="FNUZ01000001">
    <property type="protein sequence ID" value="SEF73800.1"/>
    <property type="molecule type" value="Genomic_DNA"/>
</dbReference>
<dbReference type="NCBIfam" id="TIGR00613">
    <property type="entry name" value="reco"/>
    <property type="match status" value="1"/>
</dbReference>
<protein>
    <recommendedName>
        <fullName evidence="2 7">DNA repair protein RecO</fullName>
    </recommendedName>
    <alternativeName>
        <fullName evidence="6 7">Recombination protein O</fullName>
    </alternativeName>
</protein>
<dbReference type="AlphaFoldDB" id="A0A1H5UFJ8"/>
<evidence type="ECO:0000256" key="7">
    <source>
        <dbReference type="HAMAP-Rule" id="MF_00201"/>
    </source>
</evidence>
<dbReference type="HAMAP" id="MF_00201">
    <property type="entry name" value="RecO"/>
    <property type="match status" value="1"/>
</dbReference>
<dbReference type="InterPro" id="IPR003717">
    <property type="entry name" value="RecO"/>
</dbReference>
<evidence type="ECO:0000256" key="2">
    <source>
        <dbReference type="ARBA" id="ARBA00021310"/>
    </source>
</evidence>
<dbReference type="Gene3D" id="2.40.50.140">
    <property type="entry name" value="Nucleic acid-binding proteins"/>
    <property type="match status" value="1"/>
</dbReference>
<keyword evidence="5 7" id="KW-0234">DNA repair</keyword>
<dbReference type="GO" id="GO:0006302">
    <property type="term" value="P:double-strand break repair"/>
    <property type="evidence" value="ECO:0007669"/>
    <property type="project" value="TreeGrafter"/>
</dbReference>
<comment type="function">
    <text evidence="7">Involved in DNA repair and RecF pathway recombination.</text>
</comment>
<evidence type="ECO:0000256" key="4">
    <source>
        <dbReference type="ARBA" id="ARBA00023172"/>
    </source>
</evidence>
<evidence type="ECO:0000256" key="5">
    <source>
        <dbReference type="ARBA" id="ARBA00023204"/>
    </source>
</evidence>
<evidence type="ECO:0000256" key="6">
    <source>
        <dbReference type="ARBA" id="ARBA00033409"/>
    </source>
</evidence>
<evidence type="ECO:0000313" key="9">
    <source>
        <dbReference type="EMBL" id="SEF73800.1"/>
    </source>
</evidence>
<reference evidence="9 10" key="1">
    <citation type="submission" date="2016-10" db="EMBL/GenBank/DDBJ databases">
        <authorList>
            <person name="de Groot N.N."/>
        </authorList>
    </citation>
    <scope>NUCLEOTIDE SEQUENCE [LARGE SCALE GENOMIC DNA]</scope>
    <source>
        <strain evidence="9 10">DSM 26915</strain>
    </source>
</reference>